<dbReference type="AlphaFoldDB" id="A0A232FIP2"/>
<evidence type="ECO:0000313" key="1">
    <source>
        <dbReference type="EMBL" id="OXU30400.1"/>
    </source>
</evidence>
<dbReference type="Proteomes" id="UP000215335">
    <property type="component" value="Unassembled WGS sequence"/>
</dbReference>
<name>A0A232FIP2_9HYME</name>
<protein>
    <submittedName>
        <fullName evidence="1">Uncharacterized protein</fullName>
    </submittedName>
</protein>
<organism evidence="1 2">
    <name type="scientific">Trichomalopsis sarcophagae</name>
    <dbReference type="NCBI Taxonomy" id="543379"/>
    <lineage>
        <taxon>Eukaryota</taxon>
        <taxon>Metazoa</taxon>
        <taxon>Ecdysozoa</taxon>
        <taxon>Arthropoda</taxon>
        <taxon>Hexapoda</taxon>
        <taxon>Insecta</taxon>
        <taxon>Pterygota</taxon>
        <taxon>Neoptera</taxon>
        <taxon>Endopterygota</taxon>
        <taxon>Hymenoptera</taxon>
        <taxon>Apocrita</taxon>
        <taxon>Proctotrupomorpha</taxon>
        <taxon>Chalcidoidea</taxon>
        <taxon>Pteromalidae</taxon>
        <taxon>Pteromalinae</taxon>
        <taxon>Trichomalopsis</taxon>
    </lineage>
</organism>
<keyword evidence="2" id="KW-1185">Reference proteome</keyword>
<dbReference type="EMBL" id="NNAY01000164">
    <property type="protein sequence ID" value="OXU30400.1"/>
    <property type="molecule type" value="Genomic_DNA"/>
</dbReference>
<gene>
    <name evidence="1" type="ORF">TSAR_005694</name>
</gene>
<evidence type="ECO:0000313" key="2">
    <source>
        <dbReference type="Proteomes" id="UP000215335"/>
    </source>
</evidence>
<proteinExistence type="predicted"/>
<sequence length="230" mass="26268">MKITADLEKGTEQWCVSLSSDERKITLESLELRQDGRREYVPADFVPSHSMSAGKARNKREGLRVAFIEHTSEEASGRSMCSVLEAYDDAGEARLIVQLRRAMKANYSVETQIDLSTPQSLVETEVDKWVLKLLREEINCVLEMLILKTSDDQRSNIRRLKLWMRIDSVWGRDDSNYPMVNEKKRPSENAVITSTTTETSLTLNSEITLDEELSSDTESQRTLFVMQQVA</sequence>
<comment type="caution">
    <text evidence="1">The sequence shown here is derived from an EMBL/GenBank/DDBJ whole genome shotgun (WGS) entry which is preliminary data.</text>
</comment>
<reference evidence="1 2" key="1">
    <citation type="journal article" date="2017" name="Curr. Biol.">
        <title>The Evolution of Venom by Co-option of Single-Copy Genes.</title>
        <authorList>
            <person name="Martinson E.O."/>
            <person name="Mrinalini"/>
            <person name="Kelkar Y.D."/>
            <person name="Chang C.H."/>
            <person name="Werren J.H."/>
        </authorList>
    </citation>
    <scope>NUCLEOTIDE SEQUENCE [LARGE SCALE GENOMIC DNA]</scope>
    <source>
        <strain evidence="1 2">Alberta</strain>
        <tissue evidence="1">Whole body</tissue>
    </source>
</reference>
<accession>A0A232FIP2</accession>